<name>A0A9I9E626_CUCME</name>
<evidence type="ECO:0000313" key="1">
    <source>
        <dbReference type="EnsemblPlants" id="MELO3C029274.2.1"/>
    </source>
</evidence>
<dbReference type="Gramene" id="MELO3C029274.2.1">
    <property type="protein sequence ID" value="MELO3C029274.2.1"/>
    <property type="gene ID" value="MELO3C029274.2"/>
</dbReference>
<organism evidence="1">
    <name type="scientific">Cucumis melo</name>
    <name type="common">Muskmelon</name>
    <dbReference type="NCBI Taxonomy" id="3656"/>
    <lineage>
        <taxon>Eukaryota</taxon>
        <taxon>Viridiplantae</taxon>
        <taxon>Streptophyta</taxon>
        <taxon>Embryophyta</taxon>
        <taxon>Tracheophyta</taxon>
        <taxon>Spermatophyta</taxon>
        <taxon>Magnoliopsida</taxon>
        <taxon>eudicotyledons</taxon>
        <taxon>Gunneridae</taxon>
        <taxon>Pentapetalae</taxon>
        <taxon>rosids</taxon>
        <taxon>fabids</taxon>
        <taxon>Cucurbitales</taxon>
        <taxon>Cucurbitaceae</taxon>
        <taxon>Benincaseae</taxon>
        <taxon>Cucumis</taxon>
    </lineage>
</organism>
<accession>A0A9I9E626</accession>
<reference evidence="1" key="1">
    <citation type="submission" date="2023-03" db="UniProtKB">
        <authorList>
            <consortium name="EnsemblPlants"/>
        </authorList>
    </citation>
    <scope>IDENTIFICATION</scope>
</reference>
<protein>
    <submittedName>
        <fullName evidence="1">Uncharacterized protein</fullName>
    </submittedName>
</protein>
<proteinExistence type="predicted"/>
<dbReference type="EnsemblPlants" id="MELO3C029274.2.1">
    <property type="protein sequence ID" value="MELO3C029274.2.1"/>
    <property type="gene ID" value="MELO3C029274.2"/>
</dbReference>
<sequence length="547" mass="61652">MVREMRREGWLEEGGGEFIGGRRKDGGDKWMGAVVTEYVVEGLMKRRTSCHGVSDLLVEWVLFQASTDHCCSGRKIHLIFVHSENDSHTTGDGLYSSRSKFLKVPLKKRNTIVGMSSNRIWVKVTNRSIAIKIFMLVLKAKFILFRFQWQMIKSNNLDEFWKEKLNDLIEKCLKLVVTLGQANKMFACFTSPWTIGGLQQACRYSSPAFCKLDTAQAIQKTIPAIVEIASRPPTDATTGITNLTLRFDNLDRESGSFPVKPLFDKVSRAARLDTTGDMSPVRPLDDKFLSIPILPVMTDVEPSELFTLKLYQLCEVKYFGVIAVSMTMAAGWYSLRPSAFMTSPAKNVQRMINNFYLIDLELQQQVQELDQPEKILLLRSSSPLGISLRFAADKNSSQLSWLVRPSKTWSSIRMQPVGQREFPPQSSGFMLSSAISATTLFIVGLLTEFTDTQAIATSTALRTDTPKSESLAWKFSVNKMFVGFTFPWIIGGLQPSCRNASPVFRILEDYHKGAVLNFHWPCTRKLGQGEFLHTNTLQALLSFCAEH</sequence>
<dbReference type="AlphaFoldDB" id="A0A9I9E626"/>